<accession>A0ABU8C044</accession>
<dbReference type="Gene3D" id="2.150.10.10">
    <property type="entry name" value="Serralysin-like metalloprotease, C-terminal"/>
    <property type="match status" value="1"/>
</dbReference>
<dbReference type="EMBL" id="JBALHR010000021">
    <property type="protein sequence ID" value="MEH7830324.1"/>
    <property type="molecule type" value="Genomic_DNA"/>
</dbReference>
<dbReference type="InterPro" id="IPR011049">
    <property type="entry name" value="Serralysin-like_metalloprot_C"/>
</dbReference>
<evidence type="ECO:0008006" key="5">
    <source>
        <dbReference type="Google" id="ProtNLM"/>
    </source>
</evidence>
<evidence type="ECO:0000256" key="1">
    <source>
        <dbReference type="ARBA" id="ARBA00004613"/>
    </source>
</evidence>
<proteinExistence type="predicted"/>
<evidence type="ECO:0000256" key="2">
    <source>
        <dbReference type="ARBA" id="ARBA00022525"/>
    </source>
</evidence>
<protein>
    <recommendedName>
        <fullName evidence="5">Hemolysin type calcium-binding protein</fullName>
    </recommendedName>
</protein>
<name>A0ABU8C044_9RHOB</name>
<comment type="subcellular location">
    <subcellularLocation>
        <location evidence="1">Secreted</location>
    </subcellularLocation>
</comment>
<dbReference type="PROSITE" id="PS00330">
    <property type="entry name" value="HEMOLYSIN_CALCIUM"/>
    <property type="match status" value="3"/>
</dbReference>
<evidence type="ECO:0000313" key="4">
    <source>
        <dbReference type="Proteomes" id="UP001431963"/>
    </source>
</evidence>
<gene>
    <name evidence="3" type="ORF">V6590_19410</name>
</gene>
<organism evidence="3 4">
    <name type="scientific">Gemmobacter denitrificans</name>
    <dbReference type="NCBI Taxonomy" id="3123040"/>
    <lineage>
        <taxon>Bacteria</taxon>
        <taxon>Pseudomonadati</taxon>
        <taxon>Pseudomonadota</taxon>
        <taxon>Alphaproteobacteria</taxon>
        <taxon>Rhodobacterales</taxon>
        <taxon>Paracoccaceae</taxon>
        <taxon>Gemmobacter</taxon>
    </lineage>
</organism>
<dbReference type="SUPFAM" id="SSF51120">
    <property type="entry name" value="beta-Roll"/>
    <property type="match status" value="1"/>
</dbReference>
<comment type="caution">
    <text evidence="3">The sequence shown here is derived from an EMBL/GenBank/DDBJ whole genome shotgun (WGS) entry which is preliminary data.</text>
</comment>
<dbReference type="InterPro" id="IPR001343">
    <property type="entry name" value="Hemolysn_Ca-bd"/>
</dbReference>
<dbReference type="PRINTS" id="PR00313">
    <property type="entry name" value="CABNDNGRPT"/>
</dbReference>
<dbReference type="Pfam" id="PF00353">
    <property type="entry name" value="HemolysinCabind"/>
    <property type="match status" value="1"/>
</dbReference>
<reference evidence="3" key="1">
    <citation type="submission" date="2024-02" db="EMBL/GenBank/DDBJ databases">
        <title>Genome sequences of strain Gemmobacter sp. JM10B15.</title>
        <authorList>
            <person name="Zhang M."/>
        </authorList>
    </citation>
    <scope>NUCLEOTIDE SEQUENCE</scope>
    <source>
        <strain evidence="3">JM10B15</strain>
    </source>
</reference>
<keyword evidence="4" id="KW-1185">Reference proteome</keyword>
<dbReference type="PANTHER" id="PTHR38340:SF1">
    <property type="entry name" value="S-LAYER PROTEIN"/>
    <property type="match status" value="1"/>
</dbReference>
<dbReference type="Proteomes" id="UP001431963">
    <property type="component" value="Unassembled WGS sequence"/>
</dbReference>
<sequence>MARIHAALQSRLPLHLDLAGFDLPAMLGDVLPLRADEDPDGPGHRIRLDLPGTPALVLDLAVEGASFTQGRLTGGRIVSGELTEDGAVRLQISAIDLGVVDLIRALRSTADRRDDRALLTDLLDGHDQIRGGAAGDLLAGLAGRDSLDGRGGDDTLQGGTGNDSLTGGAGADVLLGGTGNDRLRGGSGLDRLTGGSGADVFILAPGGDRDLVADFRDGRDRILIEGGTLDDLVIRGRGDDTLVQLGRSVLVLEDVEPTRIGAEDFLFG</sequence>
<dbReference type="InterPro" id="IPR050557">
    <property type="entry name" value="RTX_toxin/Mannuronan_C5-epim"/>
</dbReference>
<evidence type="ECO:0000313" key="3">
    <source>
        <dbReference type="EMBL" id="MEH7830324.1"/>
    </source>
</evidence>
<keyword evidence="2" id="KW-0964">Secreted</keyword>
<dbReference type="PANTHER" id="PTHR38340">
    <property type="entry name" value="S-LAYER PROTEIN"/>
    <property type="match status" value="1"/>
</dbReference>
<dbReference type="InterPro" id="IPR018511">
    <property type="entry name" value="Hemolysin-typ_Ca-bd_CS"/>
</dbReference>
<dbReference type="RefSeq" id="WP_335425363.1">
    <property type="nucleotide sequence ID" value="NZ_JBALHR010000021.1"/>
</dbReference>